<dbReference type="SUPFAM" id="SSF47473">
    <property type="entry name" value="EF-hand"/>
    <property type="match status" value="1"/>
</dbReference>
<evidence type="ECO:0000259" key="2">
    <source>
        <dbReference type="PROSITE" id="PS50222"/>
    </source>
</evidence>
<reference evidence="3 4" key="1">
    <citation type="submission" date="2020-10" db="EMBL/GenBank/DDBJ databases">
        <title>Plant Genome Project.</title>
        <authorList>
            <person name="Zhang R.-G."/>
        </authorList>
    </citation>
    <scope>NUCLEOTIDE SEQUENCE [LARGE SCALE GENOMIC DNA]</scope>
    <source>
        <strain evidence="3">FAFU-HL-1</strain>
        <tissue evidence="3">Leaf</tissue>
    </source>
</reference>
<evidence type="ECO:0000256" key="1">
    <source>
        <dbReference type="ARBA" id="ARBA00022837"/>
    </source>
</evidence>
<evidence type="ECO:0000313" key="4">
    <source>
        <dbReference type="Proteomes" id="UP000657918"/>
    </source>
</evidence>
<evidence type="ECO:0000313" key="3">
    <source>
        <dbReference type="EMBL" id="KAF9667290.1"/>
    </source>
</evidence>
<dbReference type="InterPro" id="IPR002048">
    <property type="entry name" value="EF_hand_dom"/>
</dbReference>
<organism evidence="3 4">
    <name type="scientific">Salix dunnii</name>
    <dbReference type="NCBI Taxonomy" id="1413687"/>
    <lineage>
        <taxon>Eukaryota</taxon>
        <taxon>Viridiplantae</taxon>
        <taxon>Streptophyta</taxon>
        <taxon>Embryophyta</taxon>
        <taxon>Tracheophyta</taxon>
        <taxon>Spermatophyta</taxon>
        <taxon>Magnoliopsida</taxon>
        <taxon>eudicotyledons</taxon>
        <taxon>Gunneridae</taxon>
        <taxon>Pentapetalae</taxon>
        <taxon>rosids</taxon>
        <taxon>fabids</taxon>
        <taxon>Malpighiales</taxon>
        <taxon>Salicaceae</taxon>
        <taxon>Saliceae</taxon>
        <taxon>Salix</taxon>
    </lineage>
</organism>
<feature type="domain" description="EF-hand" evidence="2">
    <location>
        <begin position="59"/>
        <end position="87"/>
    </location>
</feature>
<dbReference type="InterPro" id="IPR018247">
    <property type="entry name" value="EF_Hand_1_Ca_BS"/>
</dbReference>
<keyword evidence="4" id="KW-1185">Reference proteome</keyword>
<protein>
    <recommendedName>
        <fullName evidence="2">EF-hand domain-containing protein</fullName>
    </recommendedName>
</protein>
<dbReference type="AlphaFoldDB" id="A0A835JBH0"/>
<name>A0A835JBH0_9ROSI</name>
<dbReference type="InterPro" id="IPR011992">
    <property type="entry name" value="EF-hand-dom_pair"/>
</dbReference>
<comment type="caution">
    <text evidence="3">The sequence shown here is derived from an EMBL/GenBank/DDBJ whole genome shotgun (WGS) entry which is preliminary data.</text>
</comment>
<dbReference type="PROSITE" id="PS50222">
    <property type="entry name" value="EF_HAND_2"/>
    <property type="match status" value="1"/>
</dbReference>
<sequence length="159" mass="18143">MEEMHQTSFTYYENLSSQNKQLVSDFFNSMDVDGDGRNISEYTKLLEKKGYASWFTDHNLFQSLDKDGDGSLDFNEILTDAIFVDKYTLVTMKRPEENSANNEDTKKAWDSLCSQILYGGWSLLSWLICNIVASVSACGCGFRVGSSFLMEMVSFRHLM</sequence>
<dbReference type="PROSITE" id="PS00018">
    <property type="entry name" value="EF_HAND_1"/>
    <property type="match status" value="1"/>
</dbReference>
<dbReference type="GO" id="GO:0005509">
    <property type="term" value="F:calcium ion binding"/>
    <property type="evidence" value="ECO:0007669"/>
    <property type="project" value="InterPro"/>
</dbReference>
<dbReference type="Proteomes" id="UP000657918">
    <property type="component" value="Unassembled WGS sequence"/>
</dbReference>
<dbReference type="OrthoDB" id="8785703at2759"/>
<dbReference type="Gene3D" id="1.10.238.10">
    <property type="entry name" value="EF-hand"/>
    <property type="match status" value="1"/>
</dbReference>
<keyword evidence="1" id="KW-0106">Calcium</keyword>
<dbReference type="EMBL" id="JADGMS010000015">
    <property type="protein sequence ID" value="KAF9667290.1"/>
    <property type="molecule type" value="Genomic_DNA"/>
</dbReference>
<gene>
    <name evidence="3" type="ORF">SADUNF_Sadunf15G0007200</name>
</gene>
<accession>A0A835JBH0</accession>
<proteinExistence type="predicted"/>